<dbReference type="EMBL" id="JACHXG010000002">
    <property type="protein sequence ID" value="MBB3088175.1"/>
    <property type="molecule type" value="Genomic_DNA"/>
</dbReference>
<sequence>MERAWRADGVYPADNWSEVPAISGQMGDEWIATECRRISAELGDGWTVDVQSEFRRLLANAVESANEAGTLLTILHWPVALPLISRVRVLLADGSPFDPKAWEGAGFDVSEFPGAELGPGAVCLASREVGAGDDRSQFHTAAYAFSSGSDGIAVIVESGSREVFELTVAFMPAILGNMRITQPNGVVFEAKPIPGITRDIVDEWKVANHA</sequence>
<dbReference type="AlphaFoldDB" id="A0A7W5A2F4"/>
<protein>
    <submittedName>
        <fullName evidence="1">Uncharacterized protein</fullName>
    </submittedName>
</protein>
<evidence type="ECO:0000313" key="1">
    <source>
        <dbReference type="EMBL" id="MBB3088175.1"/>
    </source>
</evidence>
<reference evidence="1 2" key="1">
    <citation type="submission" date="2020-08" db="EMBL/GenBank/DDBJ databases">
        <title>Genomic Encyclopedia of Type Strains, Phase III (KMG-III): the genomes of soil and plant-associated and newly described type strains.</title>
        <authorList>
            <person name="Whitman W."/>
        </authorList>
    </citation>
    <scope>NUCLEOTIDE SEQUENCE [LARGE SCALE GENOMIC DNA]</scope>
    <source>
        <strain evidence="1 2">CECT 3302</strain>
    </source>
</reference>
<keyword evidence="2" id="KW-1185">Reference proteome</keyword>
<proteinExistence type="predicted"/>
<comment type="caution">
    <text evidence="1">The sequence shown here is derived from an EMBL/GenBank/DDBJ whole genome shotgun (WGS) entry which is preliminary data.</text>
</comment>
<name>A0A7W5A2F4_9ACTN</name>
<evidence type="ECO:0000313" key="2">
    <source>
        <dbReference type="Proteomes" id="UP000577707"/>
    </source>
</evidence>
<accession>A0A7W5A2F4</accession>
<organism evidence="1 2">
    <name type="scientific">Nocardioides albus</name>
    <dbReference type="NCBI Taxonomy" id="1841"/>
    <lineage>
        <taxon>Bacteria</taxon>
        <taxon>Bacillati</taxon>
        <taxon>Actinomycetota</taxon>
        <taxon>Actinomycetes</taxon>
        <taxon>Propionibacteriales</taxon>
        <taxon>Nocardioidaceae</taxon>
        <taxon>Nocardioides</taxon>
    </lineage>
</organism>
<gene>
    <name evidence="1" type="ORF">FHS12_001108</name>
</gene>
<dbReference type="RefSeq" id="WP_183543019.1">
    <property type="nucleotide sequence ID" value="NZ_BMQT01000004.1"/>
</dbReference>
<dbReference type="Proteomes" id="UP000577707">
    <property type="component" value="Unassembled WGS sequence"/>
</dbReference>